<keyword evidence="4" id="KW-0057">Aromatic amino acid biosynthesis</keyword>
<comment type="caution">
    <text evidence="5">The sequence shown here is derived from an EMBL/GenBank/DDBJ whole genome shotgun (WGS) entry which is preliminary data.</text>
</comment>
<dbReference type="GO" id="GO:0008652">
    <property type="term" value="P:amino acid biosynthetic process"/>
    <property type="evidence" value="ECO:0007669"/>
    <property type="project" value="UniProtKB-KW"/>
</dbReference>
<comment type="caution">
    <text evidence="4">Lacks conserved residue(s) required for the propagation of feature annotation.</text>
</comment>
<dbReference type="GO" id="GO:0003855">
    <property type="term" value="F:3-dehydroquinate dehydratase activity"/>
    <property type="evidence" value="ECO:0007669"/>
    <property type="project" value="UniProtKB-UniRule"/>
</dbReference>
<dbReference type="EMBL" id="WSEL01000003">
    <property type="protein sequence ID" value="MVQ29698.1"/>
    <property type="molecule type" value="Genomic_DNA"/>
</dbReference>
<dbReference type="SUPFAM" id="SSF51569">
    <property type="entry name" value="Aldolase"/>
    <property type="match status" value="1"/>
</dbReference>
<gene>
    <name evidence="4 5" type="primary">aroD</name>
    <name evidence="5" type="ORF">GON04_09580</name>
</gene>
<dbReference type="FunFam" id="3.20.20.70:FF:000047">
    <property type="entry name" value="3-dehydroquinate dehydratase"/>
    <property type="match status" value="1"/>
</dbReference>
<evidence type="ECO:0000313" key="5">
    <source>
        <dbReference type="EMBL" id="MVQ29698.1"/>
    </source>
</evidence>
<feature type="active site" description="Proton donor/acceptor" evidence="4">
    <location>
        <position position="142"/>
    </location>
</feature>
<dbReference type="InterPro" id="IPR013785">
    <property type="entry name" value="Aldolase_TIM"/>
</dbReference>
<comment type="function">
    <text evidence="4">Involved in the third step of the chorismate pathway, which leads to the biosynthesis of aromatic amino acids. Catalyzes the cis-dehydration of 3-dehydroquinate (DHQ) and introduces the first double bond of the aromatic ring to yield 3-dehydroshikimate.</text>
</comment>
<dbReference type="Pfam" id="PF01487">
    <property type="entry name" value="DHquinase_I"/>
    <property type="match status" value="1"/>
</dbReference>
<keyword evidence="6" id="KW-1185">Reference proteome</keyword>
<feature type="binding site" evidence="4">
    <location>
        <begin position="47"/>
        <end position="49"/>
    </location>
    <ligand>
        <name>3-dehydroquinate</name>
        <dbReference type="ChEBI" id="CHEBI:32364"/>
    </ligand>
</feature>
<dbReference type="EC" id="4.2.1.10" evidence="4"/>
<organism evidence="5 6">
    <name type="scientific">Ramlibacter pinisoli</name>
    <dbReference type="NCBI Taxonomy" id="2682844"/>
    <lineage>
        <taxon>Bacteria</taxon>
        <taxon>Pseudomonadati</taxon>
        <taxon>Pseudomonadota</taxon>
        <taxon>Betaproteobacteria</taxon>
        <taxon>Burkholderiales</taxon>
        <taxon>Comamonadaceae</taxon>
        <taxon>Ramlibacter</taxon>
    </lineage>
</organism>
<keyword evidence="4" id="KW-0028">Amino-acid biosynthesis</keyword>
<accession>A0A6N8IS90</accession>
<name>A0A6N8IS90_9BURK</name>
<dbReference type="InterPro" id="IPR001381">
    <property type="entry name" value="DHquinase_I"/>
</dbReference>
<feature type="binding site" evidence="4">
    <location>
        <position position="234"/>
    </location>
    <ligand>
        <name>3-dehydroquinate</name>
        <dbReference type="ChEBI" id="CHEBI:32364"/>
    </ligand>
</feature>
<evidence type="ECO:0000256" key="3">
    <source>
        <dbReference type="ARBA" id="ARBA00023270"/>
    </source>
</evidence>
<comment type="similarity">
    <text evidence="4">Belongs to the type-I 3-dehydroquinase family.</text>
</comment>
<dbReference type="CDD" id="cd00502">
    <property type="entry name" value="DHQase_I"/>
    <property type="match status" value="1"/>
</dbReference>
<reference evidence="5 6" key="1">
    <citation type="submission" date="2019-12" db="EMBL/GenBank/DDBJ databases">
        <authorList>
            <person name="Huq M.A."/>
        </authorList>
    </citation>
    <scope>NUCLEOTIDE SEQUENCE [LARGE SCALE GENOMIC DNA]</scope>
    <source>
        <strain evidence="5 6">MAH-25</strain>
    </source>
</reference>
<feature type="binding site" evidence="4">
    <location>
        <position position="82"/>
    </location>
    <ligand>
        <name>3-dehydroquinate</name>
        <dbReference type="ChEBI" id="CHEBI:32364"/>
    </ligand>
</feature>
<evidence type="ECO:0000313" key="6">
    <source>
        <dbReference type="Proteomes" id="UP000469385"/>
    </source>
</evidence>
<dbReference type="UniPathway" id="UPA00053">
    <property type="reaction ID" value="UER00086"/>
</dbReference>
<dbReference type="NCBIfam" id="TIGR01093">
    <property type="entry name" value="aroD"/>
    <property type="match status" value="1"/>
</dbReference>
<dbReference type="GO" id="GO:0009423">
    <property type="term" value="P:chorismate biosynthetic process"/>
    <property type="evidence" value="ECO:0007669"/>
    <property type="project" value="UniProtKB-UniRule"/>
</dbReference>
<dbReference type="Gene3D" id="3.20.20.70">
    <property type="entry name" value="Aldolase class I"/>
    <property type="match status" value="1"/>
</dbReference>
<comment type="catalytic activity">
    <reaction evidence="1 4">
        <text>3-dehydroquinate = 3-dehydroshikimate + H2O</text>
        <dbReference type="Rhea" id="RHEA:21096"/>
        <dbReference type="ChEBI" id="CHEBI:15377"/>
        <dbReference type="ChEBI" id="CHEBI:16630"/>
        <dbReference type="ChEBI" id="CHEBI:32364"/>
        <dbReference type="EC" id="4.2.1.10"/>
    </reaction>
</comment>
<protein>
    <recommendedName>
        <fullName evidence="4">3-dehydroquinate dehydratase</fullName>
        <shortName evidence="4">3-dehydroquinase</shortName>
        <ecNumber evidence="4">4.2.1.10</ecNumber>
    </recommendedName>
    <alternativeName>
        <fullName evidence="4">Type I DHQase</fullName>
    </alternativeName>
    <alternativeName>
        <fullName evidence="4">Type I dehydroquinase</fullName>
        <shortName evidence="4">DHQ1</shortName>
    </alternativeName>
</protein>
<evidence type="ECO:0000256" key="2">
    <source>
        <dbReference type="ARBA" id="ARBA00023239"/>
    </source>
</evidence>
<dbReference type="GO" id="GO:0009073">
    <property type="term" value="P:aromatic amino acid family biosynthetic process"/>
    <property type="evidence" value="ECO:0007669"/>
    <property type="project" value="UniProtKB-KW"/>
</dbReference>
<proteinExistence type="inferred from homology"/>
<keyword evidence="2 4" id="KW-0456">Lyase</keyword>
<feature type="active site" description="Schiff-base intermediate with substrate" evidence="4">
    <location>
        <position position="169"/>
    </location>
</feature>
<evidence type="ECO:0000256" key="1">
    <source>
        <dbReference type="ARBA" id="ARBA00001864"/>
    </source>
</evidence>
<dbReference type="InterPro" id="IPR050146">
    <property type="entry name" value="Type-I_3-dehydroquinase"/>
</dbReference>
<dbReference type="PANTHER" id="PTHR43699:SF1">
    <property type="entry name" value="3-DEHYDROQUINATE DEHYDRATASE"/>
    <property type="match status" value="1"/>
</dbReference>
<dbReference type="PANTHER" id="PTHR43699">
    <property type="entry name" value="3-DEHYDROQUINATE DEHYDRATASE"/>
    <property type="match status" value="1"/>
</dbReference>
<feature type="binding site" evidence="4">
    <location>
        <position position="211"/>
    </location>
    <ligand>
        <name>3-dehydroquinate</name>
        <dbReference type="ChEBI" id="CHEBI:32364"/>
    </ligand>
</feature>
<feature type="binding site" evidence="4">
    <location>
        <position position="230"/>
    </location>
    <ligand>
        <name>3-dehydroquinate</name>
        <dbReference type="ChEBI" id="CHEBI:32364"/>
    </ligand>
</feature>
<dbReference type="RefSeq" id="WP_157397672.1">
    <property type="nucleotide sequence ID" value="NZ_WSEL01000003.1"/>
</dbReference>
<keyword evidence="3 4" id="KW-0704">Schiff base</keyword>
<dbReference type="Proteomes" id="UP000469385">
    <property type="component" value="Unassembled WGS sequence"/>
</dbReference>
<dbReference type="HAMAP" id="MF_00214">
    <property type="entry name" value="AroD"/>
    <property type="match status" value="1"/>
</dbReference>
<dbReference type="GO" id="GO:0046279">
    <property type="term" value="P:3,4-dihydroxybenzoate biosynthetic process"/>
    <property type="evidence" value="ECO:0007669"/>
    <property type="project" value="TreeGrafter"/>
</dbReference>
<sequence length="251" mass="26147">MKPILVRGQPLAQGALPAVCIPLVGKTAPALLSEARAAAAKQPHLVEWRVDFFEGIADASAVAGLAQELRTAAGVPLLFTRRSRREGGEAIALDEPQVADLYRVVCERQVADLVDVEMESPLVAPMVAAAGQHGVPTVLSFHDFQRTPPLQELLARFRQAKDLGADVGKLAVMPRSKADVLVLLQATLQASETLDIPVAGMAMGPLGAVSRVCGGVFGSALTFAVGQAASAPGQIPIDELRAALAVLRSAG</sequence>
<dbReference type="AlphaFoldDB" id="A0A6N8IS90"/>
<evidence type="ECO:0000256" key="4">
    <source>
        <dbReference type="HAMAP-Rule" id="MF_00214"/>
    </source>
</evidence>
<comment type="pathway">
    <text evidence="4">Metabolic intermediate biosynthesis; chorismate biosynthesis; chorismate from D-erythrose 4-phosphate and phosphoenolpyruvate: step 3/7.</text>
</comment>
<comment type="subunit">
    <text evidence="4">Homodimer.</text>
</comment>